<evidence type="ECO:0000313" key="2">
    <source>
        <dbReference type="Proteomes" id="UP000297595"/>
    </source>
</evidence>
<comment type="caution">
    <text evidence="1">The sequence shown here is derived from an EMBL/GenBank/DDBJ whole genome shotgun (WGS) entry which is preliminary data.</text>
</comment>
<sequence>MAPQKVFFTGLPYNHHTLPSWGWPPERVKTGLENAVGILLQEGYDAIGYFIAPEQGLKVFEDKLLEQKWDAVIIGWGVRGNQKLTHWLEDMINCVRVKSPETKILFNWDPESTIDTVRRNIPVTDESDKTAMNEVFEKSGIEGRITFGKYDMPSQEGL</sequence>
<dbReference type="OrthoDB" id="9986861at2759"/>
<accession>A0A7C8PJ63</accession>
<dbReference type="Proteomes" id="UP000297595">
    <property type="component" value="Unassembled WGS sequence"/>
</dbReference>
<dbReference type="EMBL" id="SOZJ01000003">
    <property type="protein sequence ID" value="TGJ69327.1"/>
    <property type="molecule type" value="Genomic_DNA"/>
</dbReference>
<proteinExistence type="predicted"/>
<gene>
    <name evidence="1" type="ORF">EYR41_005379</name>
</gene>
<evidence type="ECO:0000313" key="1">
    <source>
        <dbReference type="EMBL" id="TGJ69327.1"/>
    </source>
</evidence>
<dbReference type="AlphaFoldDB" id="A0A7C8PJ63"/>
<organism evidence="1 2">
    <name type="scientific">Orbilia oligospora</name>
    <name type="common">Nematode-trapping fungus</name>
    <name type="synonym">Arthrobotrys oligospora</name>
    <dbReference type="NCBI Taxonomy" id="2813651"/>
    <lineage>
        <taxon>Eukaryota</taxon>
        <taxon>Fungi</taxon>
        <taxon>Dikarya</taxon>
        <taxon>Ascomycota</taxon>
        <taxon>Pezizomycotina</taxon>
        <taxon>Orbiliomycetes</taxon>
        <taxon>Orbiliales</taxon>
        <taxon>Orbiliaceae</taxon>
        <taxon>Orbilia</taxon>
    </lineage>
</organism>
<protein>
    <submittedName>
        <fullName evidence="1">Uncharacterized protein</fullName>
    </submittedName>
</protein>
<reference evidence="1 2" key="1">
    <citation type="submission" date="2019-03" db="EMBL/GenBank/DDBJ databases">
        <title>Nematode-trapping fungi genome.</title>
        <authorList>
            <person name="Vidal-Diez De Ulzurrun G."/>
        </authorList>
    </citation>
    <scope>NUCLEOTIDE SEQUENCE [LARGE SCALE GENOMIC DNA]</scope>
    <source>
        <strain evidence="1 2">TWF154</strain>
    </source>
</reference>
<name>A0A7C8PJ63_ORBOL</name>